<dbReference type="Proteomes" id="UP000799755">
    <property type="component" value="Unassembled WGS sequence"/>
</dbReference>
<proteinExistence type="predicted"/>
<comment type="caution">
    <text evidence="1">The sequence shown here is derived from an EMBL/GenBank/DDBJ whole genome shotgun (WGS) entry which is preliminary data.</text>
</comment>
<evidence type="ECO:0000313" key="1">
    <source>
        <dbReference type="EMBL" id="KAF2470377.1"/>
    </source>
</evidence>
<keyword evidence="2" id="KW-1185">Reference proteome</keyword>
<evidence type="ECO:0000313" key="2">
    <source>
        <dbReference type="Proteomes" id="UP000799755"/>
    </source>
</evidence>
<name>A0ACB6QWD3_9PLEO</name>
<sequence>MELHHTLLRLNHQDISPLYPFLTLLCLWFLFFCWKSKSDQSYSNEAKTVPYRNPFFKSTIGFAFYGPSFFLRLKLFQRYSGALRVRLVTEDIYIVHGPKYVTEIFQNPNLSVTKAYAYALQYCFGMHPKAAAAYHNDTSGSRTKPIMGSYVKPTGRIGYSTHENLVDCLLKSGLEPTTTQFETALFQYLQLCNLNEEWVYYDDIAKFFENLLGQAILKALFGPLLLEANEHFVEDLFEYDKVVMNLARRVPWFINPKPYRLRKKIVESIKRWHSAAKLVSDSVTASASDADSAWGSSIMKDRHEMLMNSEGQDEDSVASTDFGLIWASVTNVVPSTLTMAVHTFSDPQILLEVRKALEEQSCHATSLNMDYLEKIPILLSLYAETLRFGVQIHIPRDAPHHDVQVGNTTLPQTSIIFLNTWLAHSDDNIWNTQNGRHPLNTFWPYRFLVYPSDSSSGPCKTASKETPQMNETEAKFSAEGLQGSWIPYGSGHHACPGRLLAKRIMLKSVATLAMSYDIEILSYEQPPKFDSPRFGFGVMKPAKVTPFRIRKRSVPSTNSFR</sequence>
<dbReference type="EMBL" id="MU003508">
    <property type="protein sequence ID" value="KAF2470377.1"/>
    <property type="molecule type" value="Genomic_DNA"/>
</dbReference>
<accession>A0ACB6QWD3</accession>
<reference evidence="1" key="1">
    <citation type="journal article" date="2020" name="Stud. Mycol.">
        <title>101 Dothideomycetes genomes: a test case for predicting lifestyles and emergence of pathogens.</title>
        <authorList>
            <person name="Haridas S."/>
            <person name="Albert R."/>
            <person name="Binder M."/>
            <person name="Bloem J."/>
            <person name="Labutti K."/>
            <person name="Salamov A."/>
            <person name="Andreopoulos B."/>
            <person name="Baker S."/>
            <person name="Barry K."/>
            <person name="Bills G."/>
            <person name="Bluhm B."/>
            <person name="Cannon C."/>
            <person name="Castanera R."/>
            <person name="Culley D."/>
            <person name="Daum C."/>
            <person name="Ezra D."/>
            <person name="Gonzalez J."/>
            <person name="Henrissat B."/>
            <person name="Kuo A."/>
            <person name="Liang C."/>
            <person name="Lipzen A."/>
            <person name="Lutzoni F."/>
            <person name="Magnuson J."/>
            <person name="Mondo S."/>
            <person name="Nolan M."/>
            <person name="Ohm R."/>
            <person name="Pangilinan J."/>
            <person name="Park H.-J."/>
            <person name="Ramirez L."/>
            <person name="Alfaro M."/>
            <person name="Sun H."/>
            <person name="Tritt A."/>
            <person name="Yoshinaga Y."/>
            <person name="Zwiers L.-H."/>
            <person name="Turgeon B."/>
            <person name="Goodwin S."/>
            <person name="Spatafora J."/>
            <person name="Crous P."/>
            <person name="Grigoriev I."/>
        </authorList>
    </citation>
    <scope>NUCLEOTIDE SEQUENCE</scope>
    <source>
        <strain evidence="1">ATCC 200398</strain>
    </source>
</reference>
<gene>
    <name evidence="1" type="ORF">BDR25DRAFT_369549</name>
</gene>
<protein>
    <submittedName>
        <fullName evidence="1">Cytochrome P450</fullName>
    </submittedName>
</protein>
<organism evidence="1 2">
    <name type="scientific">Lindgomyces ingoldianus</name>
    <dbReference type="NCBI Taxonomy" id="673940"/>
    <lineage>
        <taxon>Eukaryota</taxon>
        <taxon>Fungi</taxon>
        <taxon>Dikarya</taxon>
        <taxon>Ascomycota</taxon>
        <taxon>Pezizomycotina</taxon>
        <taxon>Dothideomycetes</taxon>
        <taxon>Pleosporomycetidae</taxon>
        <taxon>Pleosporales</taxon>
        <taxon>Lindgomycetaceae</taxon>
        <taxon>Lindgomyces</taxon>
    </lineage>
</organism>